<dbReference type="STRING" id="1969733.B5V00_00665"/>
<dbReference type="SMART" id="SM00382">
    <property type="entry name" value="AAA"/>
    <property type="match status" value="1"/>
</dbReference>
<dbReference type="InterPro" id="IPR000212">
    <property type="entry name" value="DNA_helicase_UvrD/REP"/>
</dbReference>
<keyword evidence="3" id="KW-1185">Reference proteome</keyword>
<dbReference type="SUPFAM" id="SSF52540">
    <property type="entry name" value="P-loop containing nucleoside triphosphate hydrolases"/>
    <property type="match status" value="1"/>
</dbReference>
<evidence type="ECO:0000259" key="1">
    <source>
        <dbReference type="PROSITE" id="PS51192"/>
    </source>
</evidence>
<comment type="caution">
    <text evidence="2">The sequence shown here is derived from an EMBL/GenBank/DDBJ whole genome shotgun (WGS) entry which is preliminary data.</text>
</comment>
<dbReference type="GO" id="GO:0003677">
    <property type="term" value="F:DNA binding"/>
    <property type="evidence" value="ECO:0007669"/>
    <property type="project" value="InterPro"/>
</dbReference>
<dbReference type="EMBL" id="NAAD01000001">
    <property type="protein sequence ID" value="ORJ63410.1"/>
    <property type="molecule type" value="Genomic_DNA"/>
</dbReference>
<dbReference type="AlphaFoldDB" id="A0A1X0YE02"/>
<dbReference type="InterPro" id="IPR011528">
    <property type="entry name" value="NERD"/>
</dbReference>
<dbReference type="Gene3D" id="3.40.50.300">
    <property type="entry name" value="P-loop containing nucleotide triphosphate hydrolases"/>
    <property type="match status" value="2"/>
</dbReference>
<evidence type="ECO:0000313" key="3">
    <source>
        <dbReference type="Proteomes" id="UP000193136"/>
    </source>
</evidence>
<dbReference type="PANTHER" id="PTHR11070">
    <property type="entry name" value="UVRD / RECB / PCRA DNA HELICASE FAMILY MEMBER"/>
    <property type="match status" value="1"/>
</dbReference>
<dbReference type="Pfam" id="PF13604">
    <property type="entry name" value="AAA_30"/>
    <property type="match status" value="1"/>
</dbReference>
<dbReference type="OrthoDB" id="5441773at2"/>
<reference evidence="2 3" key="1">
    <citation type="submission" date="2017-03" db="EMBL/GenBank/DDBJ databases">
        <title>Genome sequence of Geothermobacter sp. EPR-M, Deep-Sea Iron Reducer.</title>
        <authorList>
            <person name="Tully B."/>
            <person name="Savalia P."/>
            <person name="Abuyen K."/>
            <person name="Baughan C."/>
            <person name="Romero E."/>
            <person name="Ronkowski C."/>
            <person name="Torres B."/>
            <person name="Tremblay J."/>
            <person name="Trujillo A."/>
            <person name="Tyler M."/>
            <person name="Perez-Rodriguez I."/>
            <person name="Amend J."/>
        </authorList>
    </citation>
    <scope>NUCLEOTIDE SEQUENCE [LARGE SCALE GENOMIC DNA]</scope>
    <source>
        <strain evidence="2 3">EPR-M</strain>
    </source>
</reference>
<dbReference type="RefSeq" id="WP_085008469.1">
    <property type="nucleotide sequence ID" value="NZ_NAAD01000001.1"/>
</dbReference>
<organism evidence="2 3">
    <name type="scientific">Geothermobacter hydrogeniphilus</name>
    <dbReference type="NCBI Taxonomy" id="1969733"/>
    <lineage>
        <taxon>Bacteria</taxon>
        <taxon>Pseudomonadati</taxon>
        <taxon>Thermodesulfobacteriota</taxon>
        <taxon>Desulfuromonadia</taxon>
        <taxon>Desulfuromonadales</taxon>
        <taxon>Geothermobacteraceae</taxon>
        <taxon>Geothermobacter</taxon>
    </lineage>
</organism>
<name>A0A1X0YE02_9BACT</name>
<sequence length="532" mass="59291">MKRGLWPRQQPRPTDSHAEQKVFAALQKQLPQNWTAWHSLRIRTADGLEGEGDFVLAIPQRGFLVLEVKGGHIEQRDGRWYQNGHPLSRGPREQALGFAKKLSARLKEAGSQSVPYAVLTIFPDTAFSNPPGQDDLGALVLGEQDLPWLVDSIQAKLDKAFPADFLLPENNWVGLLHRFWGESWVPKLKLGHKAMIDAEQRLKLDAEQLRLIDGLLGNRRLLVEGVAGSGKTLIAREAALNMARQGRRVLYLCFTDALAEWLRPTFAESGVEVFTVPRYAVHLLQQAGLIDEPEATPEFWFDVALQAAADALPEPDRAPEVVILDEAQDLTENDWELVGVLAADRICWMFHDPAQSFWQERSLPEWTGQGGRFSLTRCYRCPPAVMEYSRKLHGRSCDEALLREGFDEGVLGVVNAPSETAVLGRIENEIARLRSEGFAPEDIAVLSLRGQTAADGIARLDRIGSVPVVRADDPDMAQNVVADTFLRFKGLERPAIIVTDLRLVKDRADVRLHIALTRATDVVRVVGSEIDL</sequence>
<dbReference type="InterPro" id="IPR014001">
    <property type="entry name" value="Helicase_ATP-bd"/>
</dbReference>
<protein>
    <recommendedName>
        <fullName evidence="1">Helicase ATP-binding domain-containing protein</fullName>
    </recommendedName>
</protein>
<dbReference type="PANTHER" id="PTHR11070:SF45">
    <property type="entry name" value="DNA 3'-5' HELICASE"/>
    <property type="match status" value="1"/>
</dbReference>
<feature type="domain" description="Helicase ATP-binding" evidence="1">
    <location>
        <begin position="212"/>
        <end position="350"/>
    </location>
</feature>
<dbReference type="GO" id="GO:0000725">
    <property type="term" value="P:recombinational repair"/>
    <property type="evidence" value="ECO:0007669"/>
    <property type="project" value="TreeGrafter"/>
</dbReference>
<dbReference type="GO" id="GO:0043138">
    <property type="term" value="F:3'-5' DNA helicase activity"/>
    <property type="evidence" value="ECO:0007669"/>
    <property type="project" value="TreeGrafter"/>
</dbReference>
<dbReference type="GO" id="GO:0005829">
    <property type="term" value="C:cytosol"/>
    <property type="evidence" value="ECO:0007669"/>
    <property type="project" value="TreeGrafter"/>
</dbReference>
<proteinExistence type="predicted"/>
<gene>
    <name evidence="2" type="ORF">B5V00_00665</name>
</gene>
<dbReference type="InterPro" id="IPR003593">
    <property type="entry name" value="AAA+_ATPase"/>
</dbReference>
<dbReference type="Proteomes" id="UP000193136">
    <property type="component" value="Unassembled WGS sequence"/>
</dbReference>
<dbReference type="GO" id="GO:0005524">
    <property type="term" value="F:ATP binding"/>
    <property type="evidence" value="ECO:0007669"/>
    <property type="project" value="InterPro"/>
</dbReference>
<accession>A0A1X0YE02</accession>
<dbReference type="PROSITE" id="PS51192">
    <property type="entry name" value="HELICASE_ATP_BIND_1"/>
    <property type="match status" value="1"/>
</dbReference>
<dbReference type="InterPro" id="IPR027417">
    <property type="entry name" value="P-loop_NTPase"/>
</dbReference>
<evidence type="ECO:0000313" key="2">
    <source>
        <dbReference type="EMBL" id="ORJ63410.1"/>
    </source>
</evidence>
<dbReference type="Pfam" id="PF08378">
    <property type="entry name" value="NERD"/>
    <property type="match status" value="1"/>
</dbReference>